<evidence type="ECO:0000313" key="3">
    <source>
        <dbReference type="Proteomes" id="UP000029981"/>
    </source>
</evidence>
<keyword evidence="1" id="KW-0812">Transmembrane</keyword>
<organism evidence="2 3">
    <name type="scientific">Cucumis sativus</name>
    <name type="common">Cucumber</name>
    <dbReference type="NCBI Taxonomy" id="3659"/>
    <lineage>
        <taxon>Eukaryota</taxon>
        <taxon>Viridiplantae</taxon>
        <taxon>Streptophyta</taxon>
        <taxon>Embryophyta</taxon>
        <taxon>Tracheophyta</taxon>
        <taxon>Spermatophyta</taxon>
        <taxon>Magnoliopsida</taxon>
        <taxon>eudicotyledons</taxon>
        <taxon>Gunneridae</taxon>
        <taxon>Pentapetalae</taxon>
        <taxon>rosids</taxon>
        <taxon>fabids</taxon>
        <taxon>Cucurbitales</taxon>
        <taxon>Cucurbitaceae</taxon>
        <taxon>Benincaseae</taxon>
        <taxon>Cucumis</taxon>
    </lineage>
</organism>
<dbReference type="EMBL" id="CM002924">
    <property type="protein sequence ID" value="KGN58530.1"/>
    <property type="molecule type" value="Genomic_DNA"/>
</dbReference>
<accession>A0A0A0L9D4</accession>
<gene>
    <name evidence="2" type="ORF">Csa_3G664540</name>
</gene>
<evidence type="ECO:0000256" key="1">
    <source>
        <dbReference type="SAM" id="Phobius"/>
    </source>
</evidence>
<protein>
    <recommendedName>
        <fullName evidence="4">Transmembrane protein</fullName>
    </recommendedName>
</protein>
<evidence type="ECO:0008006" key="4">
    <source>
        <dbReference type="Google" id="ProtNLM"/>
    </source>
</evidence>
<evidence type="ECO:0000313" key="2">
    <source>
        <dbReference type="EMBL" id="KGN58530.1"/>
    </source>
</evidence>
<sequence>MGVVVPLIQLPNLYHHYSHSQHPIRIKAHTLLHSFISSSSLSSSLLIFLTFLISPTDFRPFISSFSISQLGSCVLNPSTSSTPCFFMIWCEFLLWLCGLLLIGIVDASVSCFWTFGAGVKLIRTR</sequence>
<keyword evidence="1" id="KW-1133">Transmembrane helix</keyword>
<proteinExistence type="predicted"/>
<reference evidence="2 3" key="3">
    <citation type="journal article" date="2010" name="BMC Genomics">
        <title>Transcriptome sequencing and comparative analysis of cucumber flowers with different sex types.</title>
        <authorList>
            <person name="Guo S."/>
            <person name="Zheng Y."/>
            <person name="Joung J.G."/>
            <person name="Liu S."/>
            <person name="Zhang Z."/>
            <person name="Crasta O.R."/>
            <person name="Sobral B.W."/>
            <person name="Xu Y."/>
            <person name="Huang S."/>
            <person name="Fei Z."/>
        </authorList>
    </citation>
    <scope>NUCLEOTIDE SEQUENCE [LARGE SCALE GENOMIC DNA]</scope>
    <source>
        <strain evidence="3">cv. 9930</strain>
    </source>
</reference>
<reference evidence="2 3" key="2">
    <citation type="journal article" date="2009" name="PLoS ONE">
        <title>An integrated genetic and cytogenetic map of the cucumber genome.</title>
        <authorList>
            <person name="Ren Y."/>
            <person name="Zhang Z."/>
            <person name="Liu J."/>
            <person name="Staub J.E."/>
            <person name="Han Y."/>
            <person name="Cheng Z."/>
            <person name="Li X."/>
            <person name="Lu J."/>
            <person name="Miao H."/>
            <person name="Kang H."/>
            <person name="Xie B."/>
            <person name="Gu X."/>
            <person name="Wang X."/>
            <person name="Du Y."/>
            <person name="Jin W."/>
            <person name="Huang S."/>
        </authorList>
    </citation>
    <scope>NUCLEOTIDE SEQUENCE [LARGE SCALE GENOMIC DNA]</scope>
    <source>
        <strain evidence="3">cv. 9930</strain>
    </source>
</reference>
<feature type="transmembrane region" description="Helical" evidence="1">
    <location>
        <begin position="31"/>
        <end position="53"/>
    </location>
</feature>
<reference evidence="2 3" key="4">
    <citation type="journal article" date="2011" name="BMC Genomics">
        <title>RNA-Seq improves annotation of protein-coding genes in the cucumber genome.</title>
        <authorList>
            <person name="Li Z."/>
            <person name="Zhang Z."/>
            <person name="Yan P."/>
            <person name="Huang S."/>
            <person name="Fei Z."/>
            <person name="Lin K."/>
        </authorList>
    </citation>
    <scope>NUCLEOTIDE SEQUENCE [LARGE SCALE GENOMIC DNA]</scope>
    <source>
        <strain evidence="3">cv. 9930</strain>
    </source>
</reference>
<feature type="transmembrane region" description="Helical" evidence="1">
    <location>
        <begin position="92"/>
        <end position="115"/>
    </location>
</feature>
<keyword evidence="1" id="KW-0472">Membrane</keyword>
<dbReference type="AlphaFoldDB" id="A0A0A0L9D4"/>
<reference evidence="2 3" key="1">
    <citation type="journal article" date="2009" name="Nat. Genet.">
        <title>The genome of the cucumber, Cucumis sativus L.</title>
        <authorList>
            <person name="Huang S."/>
            <person name="Li R."/>
            <person name="Zhang Z."/>
            <person name="Li L."/>
            <person name="Gu X."/>
            <person name="Fan W."/>
            <person name="Lucas W.J."/>
            <person name="Wang X."/>
            <person name="Xie B."/>
            <person name="Ni P."/>
            <person name="Ren Y."/>
            <person name="Zhu H."/>
            <person name="Li J."/>
            <person name="Lin K."/>
            <person name="Jin W."/>
            <person name="Fei Z."/>
            <person name="Li G."/>
            <person name="Staub J."/>
            <person name="Kilian A."/>
            <person name="van der Vossen E.A."/>
            <person name="Wu Y."/>
            <person name="Guo J."/>
            <person name="He J."/>
            <person name="Jia Z."/>
            <person name="Ren Y."/>
            <person name="Tian G."/>
            <person name="Lu Y."/>
            <person name="Ruan J."/>
            <person name="Qian W."/>
            <person name="Wang M."/>
            <person name="Huang Q."/>
            <person name="Li B."/>
            <person name="Xuan Z."/>
            <person name="Cao J."/>
            <person name="Asan"/>
            <person name="Wu Z."/>
            <person name="Zhang J."/>
            <person name="Cai Q."/>
            <person name="Bai Y."/>
            <person name="Zhao B."/>
            <person name="Han Y."/>
            <person name="Li Y."/>
            <person name="Li X."/>
            <person name="Wang S."/>
            <person name="Shi Q."/>
            <person name="Liu S."/>
            <person name="Cho W.K."/>
            <person name="Kim J.Y."/>
            <person name="Xu Y."/>
            <person name="Heller-Uszynska K."/>
            <person name="Miao H."/>
            <person name="Cheng Z."/>
            <person name="Zhang S."/>
            <person name="Wu J."/>
            <person name="Yang Y."/>
            <person name="Kang H."/>
            <person name="Li M."/>
            <person name="Liang H."/>
            <person name="Ren X."/>
            <person name="Shi Z."/>
            <person name="Wen M."/>
            <person name="Jian M."/>
            <person name="Yang H."/>
            <person name="Zhang G."/>
            <person name="Yang Z."/>
            <person name="Chen R."/>
            <person name="Liu S."/>
            <person name="Li J."/>
            <person name="Ma L."/>
            <person name="Liu H."/>
            <person name="Zhou Y."/>
            <person name="Zhao J."/>
            <person name="Fang X."/>
            <person name="Li G."/>
            <person name="Fang L."/>
            <person name="Li Y."/>
            <person name="Liu D."/>
            <person name="Zheng H."/>
            <person name="Zhang Y."/>
            <person name="Qin N."/>
            <person name="Li Z."/>
            <person name="Yang G."/>
            <person name="Yang S."/>
            <person name="Bolund L."/>
            <person name="Kristiansen K."/>
            <person name="Zheng H."/>
            <person name="Li S."/>
            <person name="Zhang X."/>
            <person name="Yang H."/>
            <person name="Wang J."/>
            <person name="Sun R."/>
            <person name="Zhang B."/>
            <person name="Jiang S."/>
            <person name="Wang J."/>
            <person name="Du Y."/>
            <person name="Li S."/>
        </authorList>
    </citation>
    <scope>NUCLEOTIDE SEQUENCE [LARGE SCALE GENOMIC DNA]</scope>
    <source>
        <strain evidence="3">cv. 9930</strain>
    </source>
</reference>
<dbReference type="Proteomes" id="UP000029981">
    <property type="component" value="Chromosome 3"/>
</dbReference>
<keyword evidence="3" id="KW-1185">Reference proteome</keyword>
<dbReference type="Gramene" id="KGN58530">
    <property type="protein sequence ID" value="KGN58530"/>
    <property type="gene ID" value="Csa_3G664540"/>
</dbReference>
<name>A0A0A0L9D4_CUCSA</name>